<evidence type="ECO:0000313" key="3">
    <source>
        <dbReference type="Proteomes" id="UP000247810"/>
    </source>
</evidence>
<gene>
    <name evidence="2" type="ORF">BO71DRAFT_42049</name>
</gene>
<reference evidence="2 3" key="1">
    <citation type="submission" date="2018-02" db="EMBL/GenBank/DDBJ databases">
        <title>The genomes of Aspergillus section Nigri reveals drivers in fungal speciation.</title>
        <authorList>
            <consortium name="DOE Joint Genome Institute"/>
            <person name="Vesth T.C."/>
            <person name="Nybo J."/>
            <person name="Theobald S."/>
            <person name="Brandl J."/>
            <person name="Frisvad J.C."/>
            <person name="Nielsen K.F."/>
            <person name="Lyhne E.K."/>
            <person name="Kogle M.E."/>
            <person name="Kuo A."/>
            <person name="Riley R."/>
            <person name="Clum A."/>
            <person name="Nolan M."/>
            <person name="Lipzen A."/>
            <person name="Salamov A."/>
            <person name="Henrissat B."/>
            <person name="Wiebenga A."/>
            <person name="De vries R.P."/>
            <person name="Grigoriev I.V."/>
            <person name="Mortensen U.H."/>
            <person name="Andersen M.R."/>
            <person name="Baker S.E."/>
        </authorList>
    </citation>
    <scope>NUCLEOTIDE SEQUENCE [LARGE SCALE GENOMIC DNA]</scope>
    <source>
        <strain evidence="2 3">CBS 707.79</strain>
    </source>
</reference>
<feature type="region of interest" description="Disordered" evidence="1">
    <location>
        <begin position="95"/>
        <end position="130"/>
    </location>
</feature>
<dbReference type="Proteomes" id="UP000247810">
    <property type="component" value="Unassembled WGS sequence"/>
</dbReference>
<proteinExistence type="predicted"/>
<feature type="compositionally biased region" description="Basic residues" evidence="1">
    <location>
        <begin position="108"/>
        <end position="118"/>
    </location>
</feature>
<keyword evidence="3" id="KW-1185">Reference proteome</keyword>
<protein>
    <submittedName>
        <fullName evidence="2">Uncharacterized protein</fullName>
    </submittedName>
</protein>
<name>A0A319DM36_9EURO</name>
<evidence type="ECO:0000256" key="1">
    <source>
        <dbReference type="SAM" id="MobiDB-lite"/>
    </source>
</evidence>
<dbReference type="VEuPathDB" id="FungiDB:BO71DRAFT_42049"/>
<sequence>MLWRWRRRRRGKRLGMSSGSCWLSPGVPVDRLTQPDRDGPLGPIGPATSKYSVWAGWGRRERGLPMAPARQGKQLDVVVEEVIIHHWKCEASLWQSQKERQGKEPKTKHNKLTQHKRNPAACRPLGSRLF</sequence>
<dbReference type="AlphaFoldDB" id="A0A319DM36"/>
<evidence type="ECO:0000313" key="2">
    <source>
        <dbReference type="EMBL" id="PYH98591.1"/>
    </source>
</evidence>
<accession>A0A319DM36</accession>
<dbReference type="EMBL" id="KZ825810">
    <property type="protein sequence ID" value="PYH98591.1"/>
    <property type="molecule type" value="Genomic_DNA"/>
</dbReference>
<organism evidence="2 3">
    <name type="scientific">Aspergillus ellipticus CBS 707.79</name>
    <dbReference type="NCBI Taxonomy" id="1448320"/>
    <lineage>
        <taxon>Eukaryota</taxon>
        <taxon>Fungi</taxon>
        <taxon>Dikarya</taxon>
        <taxon>Ascomycota</taxon>
        <taxon>Pezizomycotina</taxon>
        <taxon>Eurotiomycetes</taxon>
        <taxon>Eurotiomycetidae</taxon>
        <taxon>Eurotiales</taxon>
        <taxon>Aspergillaceae</taxon>
        <taxon>Aspergillus</taxon>
        <taxon>Aspergillus subgen. Circumdati</taxon>
    </lineage>
</organism>
<feature type="compositionally biased region" description="Basic and acidic residues" evidence="1">
    <location>
        <begin position="97"/>
        <end position="107"/>
    </location>
</feature>